<organism evidence="2 3">
    <name type="scientific">Alkalibacterium iburiense</name>
    <dbReference type="NCBI Taxonomy" id="290589"/>
    <lineage>
        <taxon>Bacteria</taxon>
        <taxon>Bacillati</taxon>
        <taxon>Bacillota</taxon>
        <taxon>Bacilli</taxon>
        <taxon>Lactobacillales</taxon>
        <taxon>Carnobacteriaceae</taxon>
        <taxon>Alkalibacterium</taxon>
    </lineage>
</organism>
<evidence type="ECO:0000313" key="3">
    <source>
        <dbReference type="Proteomes" id="UP001501166"/>
    </source>
</evidence>
<dbReference type="EMBL" id="BAAACW010000164">
    <property type="protein sequence ID" value="GAA0371479.1"/>
    <property type="molecule type" value="Genomic_DNA"/>
</dbReference>
<keyword evidence="3" id="KW-1185">Reference proteome</keyword>
<feature type="transmembrane region" description="Helical" evidence="1">
    <location>
        <begin position="190"/>
        <end position="209"/>
    </location>
</feature>
<sequence length="222" mass="25602">MMQYCKACQAQIKGNWSVCPLCQTSLERGTEELEESSFLPVSLRFNRKKVMKGFTLASFIVIVLYFVAHFIWRFRFFGLEYVLFGLMISWLMTVLLIRKRRNVVKGIVYVLIIFSLLSLYFDYVNGWLGWSVTFAIPILCIAAILAMFISIQLVDLKADDYILYLQLAAIVGIIPLLFLLMNWVGHPLPSALSVLFSVIITLIVLLKHGKKVKRELQKRMHV</sequence>
<proteinExistence type="predicted"/>
<feature type="transmembrane region" description="Helical" evidence="1">
    <location>
        <begin position="127"/>
        <end position="149"/>
    </location>
</feature>
<dbReference type="Proteomes" id="UP001501166">
    <property type="component" value="Unassembled WGS sequence"/>
</dbReference>
<feature type="transmembrane region" description="Helical" evidence="1">
    <location>
        <begin position="161"/>
        <end position="184"/>
    </location>
</feature>
<comment type="caution">
    <text evidence="2">The sequence shown here is derived from an EMBL/GenBank/DDBJ whole genome shotgun (WGS) entry which is preliminary data.</text>
</comment>
<keyword evidence="1" id="KW-0812">Transmembrane</keyword>
<dbReference type="InterPro" id="IPR046283">
    <property type="entry name" value="DUF6320"/>
</dbReference>
<evidence type="ECO:0000313" key="2">
    <source>
        <dbReference type="EMBL" id="GAA0371479.1"/>
    </source>
</evidence>
<gene>
    <name evidence="2" type="ORF">GCM10008932_23490</name>
</gene>
<evidence type="ECO:0008006" key="4">
    <source>
        <dbReference type="Google" id="ProtNLM"/>
    </source>
</evidence>
<keyword evidence="1" id="KW-0472">Membrane</keyword>
<accession>A0ABN0XS43</accession>
<evidence type="ECO:0000256" key="1">
    <source>
        <dbReference type="SAM" id="Phobius"/>
    </source>
</evidence>
<dbReference type="Pfam" id="PF19845">
    <property type="entry name" value="DUF6320"/>
    <property type="match status" value="1"/>
</dbReference>
<protein>
    <recommendedName>
        <fullName evidence="4">Zinc ribbon domain-containing protein</fullName>
    </recommendedName>
</protein>
<feature type="transmembrane region" description="Helical" evidence="1">
    <location>
        <begin position="78"/>
        <end position="96"/>
    </location>
</feature>
<reference evidence="2 3" key="1">
    <citation type="journal article" date="2019" name="Int. J. Syst. Evol. Microbiol.">
        <title>The Global Catalogue of Microorganisms (GCM) 10K type strain sequencing project: providing services to taxonomists for standard genome sequencing and annotation.</title>
        <authorList>
            <consortium name="The Broad Institute Genomics Platform"/>
            <consortium name="The Broad Institute Genome Sequencing Center for Infectious Disease"/>
            <person name="Wu L."/>
            <person name="Ma J."/>
        </authorList>
    </citation>
    <scope>NUCLEOTIDE SEQUENCE [LARGE SCALE GENOMIC DNA]</scope>
    <source>
        <strain evidence="2 3">JCM 12662</strain>
    </source>
</reference>
<feature type="transmembrane region" description="Helical" evidence="1">
    <location>
        <begin position="53"/>
        <end position="72"/>
    </location>
</feature>
<feature type="transmembrane region" description="Helical" evidence="1">
    <location>
        <begin position="103"/>
        <end position="121"/>
    </location>
</feature>
<keyword evidence="1" id="KW-1133">Transmembrane helix</keyword>
<name>A0ABN0XS43_9LACT</name>